<dbReference type="AlphaFoldDB" id="A0AA87CTG5"/>
<evidence type="ECO:0000313" key="2">
    <source>
        <dbReference type="Proteomes" id="UP000004506"/>
    </source>
</evidence>
<comment type="caution">
    <text evidence="1">The sequence shown here is derived from an EMBL/GenBank/DDBJ whole genome shotgun (WGS) entry which is preliminary data.</text>
</comment>
<name>A0AA87CTG5_PROST</name>
<reference evidence="2" key="2">
    <citation type="submission" date="2008-04" db="EMBL/GenBank/DDBJ databases">
        <title>Draft genome sequence of Providencia stuartii(ATCC 25827).</title>
        <authorList>
            <person name="Sudarsanam P."/>
            <person name="Ley R."/>
            <person name="Guruge J."/>
            <person name="Turnbaugh P.J."/>
            <person name="Mahowald M."/>
            <person name="Liep D."/>
            <person name="Gordon J."/>
        </authorList>
    </citation>
    <scope>NUCLEOTIDE SEQUENCE [LARGE SCALE GENOMIC DNA]</scope>
    <source>
        <strain evidence="2">ATCC 25827</strain>
    </source>
</reference>
<protein>
    <submittedName>
        <fullName evidence="1">Uncharacterized protein</fullName>
    </submittedName>
</protein>
<dbReference type="Proteomes" id="UP000004506">
    <property type="component" value="Unassembled WGS sequence"/>
</dbReference>
<gene>
    <name evidence="1" type="ORF">PROSTU_01663</name>
</gene>
<reference evidence="2" key="1">
    <citation type="submission" date="2008-04" db="EMBL/GenBank/DDBJ databases">
        <title>Draft genome sequence of Providencia stuartii (ATCC 25827).</title>
        <authorList>
            <person name="Sudarsanam P."/>
            <person name="Ley R."/>
            <person name="Guruge J."/>
            <person name="Turnbaugh P.J."/>
            <person name="Mahowald M."/>
            <person name="Liep D."/>
            <person name="Gordon J."/>
        </authorList>
    </citation>
    <scope>NUCLEOTIDE SEQUENCE [LARGE SCALE GENOMIC DNA]</scope>
    <source>
        <strain evidence="2">ATCC 25827</strain>
    </source>
</reference>
<reference evidence="1 2" key="3">
    <citation type="submission" date="2008-05" db="EMBL/GenBank/DDBJ databases">
        <authorList>
            <person name="Fulton L."/>
            <person name="Clifton S."/>
            <person name="Fulton B."/>
            <person name="Xu J."/>
            <person name="Minx P."/>
            <person name="Pepin K.H."/>
            <person name="Johnson M."/>
            <person name="Thiruvilangam P."/>
            <person name="Bhonagiri V."/>
            <person name="Nash W.E."/>
            <person name="Mardis E.R."/>
            <person name="Wilson R.K."/>
        </authorList>
    </citation>
    <scope>NUCLEOTIDE SEQUENCE [LARGE SCALE GENOMIC DNA]</scope>
    <source>
        <strain evidence="1 2">ATCC 25827</strain>
    </source>
</reference>
<accession>A0AA87CTG5</accession>
<dbReference type="EMBL" id="ABJD02000101">
    <property type="protein sequence ID" value="EDU58488.1"/>
    <property type="molecule type" value="Genomic_DNA"/>
</dbReference>
<sequence length="51" mass="5742">MAFAFLSFISIVYPLNKLFLNDAVVHHTPESETQMDVNPLIAPMGNKHQTL</sequence>
<organism evidence="1 2">
    <name type="scientific">Providencia stuartii ATCC 25827</name>
    <dbReference type="NCBI Taxonomy" id="471874"/>
    <lineage>
        <taxon>Bacteria</taxon>
        <taxon>Pseudomonadati</taxon>
        <taxon>Pseudomonadota</taxon>
        <taxon>Gammaproteobacteria</taxon>
        <taxon>Enterobacterales</taxon>
        <taxon>Morganellaceae</taxon>
        <taxon>Providencia</taxon>
    </lineage>
</organism>
<evidence type="ECO:0000313" key="1">
    <source>
        <dbReference type="EMBL" id="EDU58488.1"/>
    </source>
</evidence>
<dbReference type="RefSeq" id="WP_004917979.1">
    <property type="nucleotide sequence ID" value="NZ_DS607663.1"/>
</dbReference>
<proteinExistence type="predicted"/>